<comment type="caution">
    <text evidence="9">The sequence shown here is derived from an EMBL/GenBank/DDBJ whole genome shotgun (WGS) entry which is preliminary data.</text>
</comment>
<dbReference type="OrthoDB" id="5393606at2759"/>
<dbReference type="Proteomes" id="UP000799764">
    <property type="component" value="Unassembled WGS sequence"/>
</dbReference>
<dbReference type="GO" id="GO:0016020">
    <property type="term" value="C:membrane"/>
    <property type="evidence" value="ECO:0007669"/>
    <property type="project" value="UniProtKB-SubCell"/>
</dbReference>
<dbReference type="EMBL" id="MU001492">
    <property type="protein sequence ID" value="KAF2451952.1"/>
    <property type="molecule type" value="Genomic_DNA"/>
</dbReference>
<evidence type="ECO:0000313" key="9">
    <source>
        <dbReference type="EMBL" id="KAF2451952.1"/>
    </source>
</evidence>
<dbReference type="PANTHER" id="PTHR33048:SF47">
    <property type="entry name" value="INTEGRAL MEMBRANE PROTEIN-RELATED"/>
    <property type="match status" value="1"/>
</dbReference>
<feature type="compositionally biased region" description="Polar residues" evidence="6">
    <location>
        <begin position="84"/>
        <end position="106"/>
    </location>
</feature>
<protein>
    <recommendedName>
        <fullName evidence="8">Rhodopsin domain-containing protein</fullName>
    </recommendedName>
</protein>
<dbReference type="Pfam" id="PF20684">
    <property type="entry name" value="Fung_rhodopsin"/>
    <property type="match status" value="1"/>
</dbReference>
<comment type="subcellular location">
    <subcellularLocation>
        <location evidence="1">Membrane</location>
        <topology evidence="1">Multi-pass membrane protein</topology>
    </subcellularLocation>
</comment>
<sequence length="153" mass="16302">MGVFAVGFLSVGGSVAKAYIYISSALKKSSMDYATAITSISVWGLVESQVGIIAACLMTLRPLMRDLTSSTIFINITRSTRTLLSPRSNRSQTSGSKPGLSRVSSEQSKRLGNVDGMSQHDGRHQASINHSNVPVPLSAIHVQEDVDFTISGS</sequence>
<evidence type="ECO:0000313" key="10">
    <source>
        <dbReference type="Proteomes" id="UP000799764"/>
    </source>
</evidence>
<keyword evidence="3 7" id="KW-1133">Transmembrane helix</keyword>
<keyword evidence="4 7" id="KW-0472">Membrane</keyword>
<dbReference type="AlphaFoldDB" id="A0A9P4PXC3"/>
<evidence type="ECO:0000256" key="7">
    <source>
        <dbReference type="SAM" id="Phobius"/>
    </source>
</evidence>
<comment type="similarity">
    <text evidence="5">Belongs to the SAT4 family.</text>
</comment>
<feature type="region of interest" description="Disordered" evidence="6">
    <location>
        <begin position="84"/>
        <end position="130"/>
    </location>
</feature>
<evidence type="ECO:0000259" key="8">
    <source>
        <dbReference type="Pfam" id="PF20684"/>
    </source>
</evidence>
<reference evidence="9" key="1">
    <citation type="journal article" date="2020" name="Stud. Mycol.">
        <title>101 Dothideomycetes genomes: a test case for predicting lifestyles and emergence of pathogens.</title>
        <authorList>
            <person name="Haridas S."/>
            <person name="Albert R."/>
            <person name="Binder M."/>
            <person name="Bloem J."/>
            <person name="Labutti K."/>
            <person name="Salamov A."/>
            <person name="Andreopoulos B."/>
            <person name="Baker S."/>
            <person name="Barry K."/>
            <person name="Bills G."/>
            <person name="Bluhm B."/>
            <person name="Cannon C."/>
            <person name="Castanera R."/>
            <person name="Culley D."/>
            <person name="Daum C."/>
            <person name="Ezra D."/>
            <person name="Gonzalez J."/>
            <person name="Henrissat B."/>
            <person name="Kuo A."/>
            <person name="Liang C."/>
            <person name="Lipzen A."/>
            <person name="Lutzoni F."/>
            <person name="Magnuson J."/>
            <person name="Mondo S."/>
            <person name="Nolan M."/>
            <person name="Ohm R."/>
            <person name="Pangilinan J."/>
            <person name="Park H.-J."/>
            <person name="Ramirez L."/>
            <person name="Alfaro M."/>
            <person name="Sun H."/>
            <person name="Tritt A."/>
            <person name="Yoshinaga Y."/>
            <person name="Zwiers L.-H."/>
            <person name="Turgeon B."/>
            <person name="Goodwin S."/>
            <person name="Spatafora J."/>
            <person name="Crous P."/>
            <person name="Grigoriev I."/>
        </authorList>
    </citation>
    <scope>NUCLEOTIDE SEQUENCE</scope>
    <source>
        <strain evidence="9">CBS 690.94</strain>
    </source>
</reference>
<feature type="transmembrane region" description="Helical" evidence="7">
    <location>
        <begin position="40"/>
        <end position="60"/>
    </location>
</feature>
<feature type="domain" description="Rhodopsin" evidence="8">
    <location>
        <begin position="1"/>
        <end position="65"/>
    </location>
</feature>
<accession>A0A9P4PXC3</accession>
<keyword evidence="10" id="KW-1185">Reference proteome</keyword>
<proteinExistence type="inferred from homology"/>
<dbReference type="InterPro" id="IPR049326">
    <property type="entry name" value="Rhodopsin_dom_fungi"/>
</dbReference>
<gene>
    <name evidence="9" type="ORF">P171DRAFT_438602</name>
</gene>
<dbReference type="InterPro" id="IPR052337">
    <property type="entry name" value="SAT4-like"/>
</dbReference>
<evidence type="ECO:0000256" key="1">
    <source>
        <dbReference type="ARBA" id="ARBA00004141"/>
    </source>
</evidence>
<name>A0A9P4PXC3_9PLEO</name>
<organism evidence="9 10">
    <name type="scientific">Karstenula rhodostoma CBS 690.94</name>
    <dbReference type="NCBI Taxonomy" id="1392251"/>
    <lineage>
        <taxon>Eukaryota</taxon>
        <taxon>Fungi</taxon>
        <taxon>Dikarya</taxon>
        <taxon>Ascomycota</taxon>
        <taxon>Pezizomycotina</taxon>
        <taxon>Dothideomycetes</taxon>
        <taxon>Pleosporomycetidae</taxon>
        <taxon>Pleosporales</taxon>
        <taxon>Massarineae</taxon>
        <taxon>Didymosphaeriaceae</taxon>
        <taxon>Karstenula</taxon>
    </lineage>
</organism>
<evidence type="ECO:0000256" key="2">
    <source>
        <dbReference type="ARBA" id="ARBA00022692"/>
    </source>
</evidence>
<keyword evidence="2 7" id="KW-0812">Transmembrane</keyword>
<dbReference type="PANTHER" id="PTHR33048">
    <property type="entry name" value="PTH11-LIKE INTEGRAL MEMBRANE PROTEIN (AFU_ORTHOLOGUE AFUA_5G11245)"/>
    <property type="match status" value="1"/>
</dbReference>
<evidence type="ECO:0000256" key="5">
    <source>
        <dbReference type="ARBA" id="ARBA00038359"/>
    </source>
</evidence>
<evidence type="ECO:0000256" key="3">
    <source>
        <dbReference type="ARBA" id="ARBA00022989"/>
    </source>
</evidence>
<evidence type="ECO:0000256" key="4">
    <source>
        <dbReference type="ARBA" id="ARBA00023136"/>
    </source>
</evidence>
<evidence type="ECO:0000256" key="6">
    <source>
        <dbReference type="SAM" id="MobiDB-lite"/>
    </source>
</evidence>